<keyword evidence="2" id="KW-1185">Reference proteome</keyword>
<reference evidence="1 2" key="1">
    <citation type="submission" date="2018-06" db="EMBL/GenBank/DDBJ databases">
        <authorList>
            <consortium name="PulseNet: The National Subtyping Network for Foodborne Disease Surveillance"/>
            <person name="Tarr C.L."/>
            <person name="Trees E."/>
            <person name="Katz L.S."/>
            <person name="Carleton-Romer H.A."/>
            <person name="Stroika S."/>
            <person name="Kucerova Z."/>
            <person name="Roache K.F."/>
            <person name="Sabol A.L."/>
            <person name="Besser J."/>
            <person name="Gerner-Smidt P."/>
        </authorList>
    </citation>
    <scope>NUCLEOTIDE SEQUENCE [LARGE SCALE GENOMIC DNA]</scope>
    <source>
        <strain evidence="1 2">PNUSAC001503</strain>
    </source>
</reference>
<evidence type="ECO:0000313" key="2">
    <source>
        <dbReference type="Proteomes" id="UP000535509"/>
    </source>
</evidence>
<organism evidence="1 2">
    <name type="scientific">Campylobacter fetus</name>
    <dbReference type="NCBI Taxonomy" id="196"/>
    <lineage>
        <taxon>Bacteria</taxon>
        <taxon>Pseudomonadati</taxon>
        <taxon>Campylobacterota</taxon>
        <taxon>Epsilonproteobacteria</taxon>
        <taxon>Campylobacterales</taxon>
        <taxon>Campylobacteraceae</taxon>
        <taxon>Campylobacter</taxon>
    </lineage>
</organism>
<accession>A0A825BCC1</accession>
<dbReference type="Proteomes" id="UP000535509">
    <property type="component" value="Unassembled WGS sequence"/>
</dbReference>
<sequence>MSMFFTTKRDLNSLKEATGDYISSSGIYDVIIKFASVSRSNNGSLSVDFNCEYKGSNVALYGLRLTNNDGSQNFQANLFNKLLVIAGLDGVAEPTIEQHVVGKDSTPKDFSVITELSDLPVKVRVQYSYSLYEGRIIERREIKNFYRASDGATASEIQMGNGFGNQLQKDMKYASNITYNDGLTEEVVNKWKEDKKNGVQTQVNTPVKSFNHPQAVPF</sequence>
<gene>
    <name evidence="1" type="ORF">CX802_03595</name>
</gene>
<dbReference type="AlphaFoldDB" id="A0A825BCC1"/>
<protein>
    <submittedName>
        <fullName evidence="1">Uncharacterized protein</fullName>
    </submittedName>
</protein>
<evidence type="ECO:0000313" key="1">
    <source>
        <dbReference type="EMBL" id="EAI8858934.1"/>
    </source>
</evidence>
<proteinExistence type="predicted"/>
<dbReference type="EMBL" id="AABTCC010000008">
    <property type="protein sequence ID" value="EAI8858934.1"/>
    <property type="molecule type" value="Genomic_DNA"/>
</dbReference>
<name>A0A825BCC1_CAMFE</name>
<comment type="caution">
    <text evidence="1">The sequence shown here is derived from an EMBL/GenBank/DDBJ whole genome shotgun (WGS) entry which is preliminary data.</text>
</comment>